<organism evidence="1 2">
    <name type="scientific">Cecembia lonarensis (strain CCUG 58316 / KCTC 22772 / LW9)</name>
    <dbReference type="NCBI Taxonomy" id="1225176"/>
    <lineage>
        <taxon>Bacteria</taxon>
        <taxon>Pseudomonadati</taxon>
        <taxon>Bacteroidota</taxon>
        <taxon>Cytophagia</taxon>
        <taxon>Cytophagales</taxon>
        <taxon>Cyclobacteriaceae</taxon>
        <taxon>Cecembia</taxon>
    </lineage>
</organism>
<comment type="caution">
    <text evidence="1">The sequence shown here is derived from an EMBL/GenBank/DDBJ whole genome shotgun (WGS) entry which is preliminary data.</text>
</comment>
<evidence type="ECO:0008006" key="3">
    <source>
        <dbReference type="Google" id="ProtNLM"/>
    </source>
</evidence>
<dbReference type="RefSeq" id="WP_009186598.1">
    <property type="nucleotide sequence ID" value="NZ_AMGM01000089.1"/>
</dbReference>
<name>K1LBV7_CECL9</name>
<evidence type="ECO:0000313" key="2">
    <source>
        <dbReference type="Proteomes" id="UP000004478"/>
    </source>
</evidence>
<dbReference type="AlphaFoldDB" id="K1LBV7"/>
<accession>K1LBV7</accession>
<dbReference type="Gene3D" id="2.60.40.10">
    <property type="entry name" value="Immunoglobulins"/>
    <property type="match status" value="1"/>
</dbReference>
<evidence type="ECO:0000313" key="1">
    <source>
        <dbReference type="EMBL" id="EKB47803.1"/>
    </source>
</evidence>
<dbReference type="Proteomes" id="UP000004478">
    <property type="component" value="Unassembled WGS sequence"/>
</dbReference>
<dbReference type="InterPro" id="IPR013783">
    <property type="entry name" value="Ig-like_fold"/>
</dbReference>
<proteinExistence type="predicted"/>
<gene>
    <name evidence="1" type="ORF">B879_03582</name>
</gene>
<keyword evidence="2" id="KW-1185">Reference proteome</keyword>
<protein>
    <recommendedName>
        <fullName evidence="3">Secretion system C-terminal sorting domain-containing protein</fullName>
    </recommendedName>
</protein>
<dbReference type="EMBL" id="AMGM01000089">
    <property type="protein sequence ID" value="EKB47803.1"/>
    <property type="molecule type" value="Genomic_DNA"/>
</dbReference>
<sequence length="576" mass="63873">MRPIFKFIVFTLLTLGMGLEGFGQNQVDPNNPKPDLREEDCTICKGNAQNYSILNVYFSDADGNPNTDICSGTGPRYISLLYTSNANSNINNFRVIADIVKKNRNDPDGEPISSVYINEFVGTISPCNSASCIVTIPIPEIQVECQNEFYELSRPLVAWTPGGGGGGNNNNNLRDGYTCNSYPAAQCLNATNSIPIEVGLLAYSFAPIFECFEQDFDRTNVSFIITSLFGGNPTQTYNASWEFEIGSETIDVDEFSPRLRDQNVGTSINAKLVITQGDLVGEEVIVDNIIVPLALTEASVISGSERNDSERDAETGEDLATGSIEVTFANGDFFYFWSSVDNPEFYSESARIEDLAAGTYKLTTFDNVTGTCRVDFFDLGARILPVELADFQVNLLNESRSAKLVWSTTKEWESSHFEVERATQGLNFEKIAEVNAAGWSNVLMDYAFEDDKLPLGGANVLYRLKQVDMNGNAHYSNVLSIRTPGVEFTTGVWRAFPNPSTNNELRISLLDRDQYDEEAITFRLVHPSAQTMAVSVRSESEMNDKLSQMVSRIPKGVFVVEIQWGQKVEHIKVLKQ</sequence>
<dbReference type="OrthoDB" id="1488789at2"/>
<reference evidence="1 2" key="1">
    <citation type="journal article" date="2012" name="J. Bacteriol.">
        <title>Draft Genome Sequence of Cecembia lonarensis Strain LW9T, Isolated from Lonar Lake, a Haloalkaline Lake in India.</title>
        <authorList>
            <person name="Shivaji S."/>
            <person name="Ara S."/>
            <person name="Singh A."/>
            <person name="Pinnaka A.K."/>
        </authorList>
    </citation>
    <scope>NUCLEOTIDE SEQUENCE [LARGE SCALE GENOMIC DNA]</scope>
    <source>
        <strain evidence="1 2">LW9</strain>
    </source>
</reference>